<organism evidence="1 2">
    <name type="scientific">Trifolium medium</name>
    <dbReference type="NCBI Taxonomy" id="97028"/>
    <lineage>
        <taxon>Eukaryota</taxon>
        <taxon>Viridiplantae</taxon>
        <taxon>Streptophyta</taxon>
        <taxon>Embryophyta</taxon>
        <taxon>Tracheophyta</taxon>
        <taxon>Spermatophyta</taxon>
        <taxon>Magnoliopsida</taxon>
        <taxon>eudicotyledons</taxon>
        <taxon>Gunneridae</taxon>
        <taxon>Pentapetalae</taxon>
        <taxon>rosids</taxon>
        <taxon>fabids</taxon>
        <taxon>Fabales</taxon>
        <taxon>Fabaceae</taxon>
        <taxon>Papilionoideae</taxon>
        <taxon>50 kb inversion clade</taxon>
        <taxon>NPAAA clade</taxon>
        <taxon>Hologalegina</taxon>
        <taxon>IRL clade</taxon>
        <taxon>Trifolieae</taxon>
        <taxon>Trifolium</taxon>
    </lineage>
</organism>
<reference evidence="1 2" key="1">
    <citation type="journal article" date="2018" name="Front. Plant Sci.">
        <title>Red Clover (Trifolium pratense) and Zigzag Clover (T. medium) - A Picture of Genomic Similarities and Differences.</title>
        <authorList>
            <person name="Dluhosova J."/>
            <person name="Istvanek J."/>
            <person name="Nedelnik J."/>
            <person name="Repkova J."/>
        </authorList>
    </citation>
    <scope>NUCLEOTIDE SEQUENCE [LARGE SCALE GENOMIC DNA]</scope>
    <source>
        <strain evidence="2">cv. 10/8</strain>
        <tissue evidence="1">Leaf</tissue>
    </source>
</reference>
<evidence type="ECO:0000313" key="2">
    <source>
        <dbReference type="Proteomes" id="UP000265520"/>
    </source>
</evidence>
<proteinExistence type="predicted"/>
<dbReference type="AlphaFoldDB" id="A0A392UUV7"/>
<protein>
    <submittedName>
        <fullName evidence="1">Uncharacterized protein</fullName>
    </submittedName>
</protein>
<accession>A0A392UUV7</accession>
<name>A0A392UUV7_9FABA</name>
<feature type="non-terminal residue" evidence="1">
    <location>
        <position position="1"/>
    </location>
</feature>
<evidence type="ECO:0000313" key="1">
    <source>
        <dbReference type="EMBL" id="MCI75575.1"/>
    </source>
</evidence>
<comment type="caution">
    <text evidence="1">The sequence shown here is derived from an EMBL/GenBank/DDBJ whole genome shotgun (WGS) entry which is preliminary data.</text>
</comment>
<sequence>IVPHPRAVQIRLDEPGIRISQSSEELISVNISSGISSQRSAYTEIVFLGSSVAHEQSGRGFEVDGCGSSSAILT</sequence>
<keyword evidence="2" id="KW-1185">Reference proteome</keyword>
<dbReference type="EMBL" id="LXQA010885988">
    <property type="protein sequence ID" value="MCI75575.1"/>
    <property type="molecule type" value="Genomic_DNA"/>
</dbReference>
<dbReference type="Proteomes" id="UP000265520">
    <property type="component" value="Unassembled WGS sequence"/>
</dbReference>